<name>A0ACC1K7C2_9FUNG</name>
<accession>A0ACC1K7C2</accession>
<reference evidence="1" key="1">
    <citation type="submission" date="2022-07" db="EMBL/GenBank/DDBJ databases">
        <title>Phylogenomic reconstructions and comparative analyses of Kickxellomycotina fungi.</title>
        <authorList>
            <person name="Reynolds N.K."/>
            <person name="Stajich J.E."/>
            <person name="Barry K."/>
            <person name="Grigoriev I.V."/>
            <person name="Crous P."/>
            <person name="Smith M.E."/>
        </authorList>
    </citation>
    <scope>NUCLEOTIDE SEQUENCE</scope>
    <source>
        <strain evidence="1">CBS 109366</strain>
    </source>
</reference>
<sequence>MAQRLKVLCLHGYMQNAKVFRQRTGALRKGLRNDVDFVYVTAPHAATDFPMMPVDGTLEAQVRQSAVARGAQNELEKQQQQQQPGEQEQEQPGEQEQEPAVADAQNGGELRPAAWWNTMEGDVMPQIQHSTGFLCDVLRDQGPFDGIMGFSQGAAMTALLLGMIMNRNTERIRLKDPGLHAFLAERVPERSACPRFAMLFCGYNPSVLPIERLVAFGTKIPIPNLHVGGHKDAITPMYRGRQLATSFFGAPTIEFHGGGHGIATDNESIQRYHNFMRAAVRPGSKAAGAPTSTDGGVA</sequence>
<protein>
    <submittedName>
        <fullName evidence="1">Ovarian cancer-associated protein 2</fullName>
        <ecNumber evidence="1">2.5.1.108</ecNumber>
    </submittedName>
</protein>
<gene>
    <name evidence="1" type="primary">OVCA2_1</name>
    <name evidence="1" type="ORF">IWQ57_000691</name>
</gene>
<keyword evidence="1" id="KW-0808">Transferase</keyword>
<dbReference type="EC" id="2.5.1.108" evidence="1"/>
<dbReference type="Proteomes" id="UP001140234">
    <property type="component" value="Unassembled WGS sequence"/>
</dbReference>
<dbReference type="EMBL" id="JANBUJ010000070">
    <property type="protein sequence ID" value="KAJ2774733.1"/>
    <property type="molecule type" value="Genomic_DNA"/>
</dbReference>
<organism evidence="1 2">
    <name type="scientific">Coemansia nantahalensis</name>
    <dbReference type="NCBI Taxonomy" id="2789366"/>
    <lineage>
        <taxon>Eukaryota</taxon>
        <taxon>Fungi</taxon>
        <taxon>Fungi incertae sedis</taxon>
        <taxon>Zoopagomycota</taxon>
        <taxon>Kickxellomycotina</taxon>
        <taxon>Kickxellomycetes</taxon>
        <taxon>Kickxellales</taxon>
        <taxon>Kickxellaceae</taxon>
        <taxon>Coemansia</taxon>
    </lineage>
</organism>
<keyword evidence="2" id="KW-1185">Reference proteome</keyword>
<proteinExistence type="predicted"/>
<comment type="caution">
    <text evidence="1">The sequence shown here is derived from an EMBL/GenBank/DDBJ whole genome shotgun (WGS) entry which is preliminary data.</text>
</comment>
<evidence type="ECO:0000313" key="2">
    <source>
        <dbReference type="Proteomes" id="UP001140234"/>
    </source>
</evidence>
<evidence type="ECO:0000313" key="1">
    <source>
        <dbReference type="EMBL" id="KAJ2774733.1"/>
    </source>
</evidence>